<dbReference type="InterPro" id="IPR040079">
    <property type="entry name" value="Glutathione_S-Trfase"/>
</dbReference>
<dbReference type="InterPro" id="IPR004045">
    <property type="entry name" value="Glutathione_S-Trfase_N"/>
</dbReference>
<proteinExistence type="predicted"/>
<dbReference type="EC" id="2.5.1.18" evidence="1"/>
<dbReference type="Pfam" id="PF13410">
    <property type="entry name" value="GST_C_2"/>
    <property type="match status" value="1"/>
</dbReference>
<dbReference type="SFLD" id="SFLDG01152">
    <property type="entry name" value="Main.3:_Omega-_and_Tau-like"/>
    <property type="match status" value="1"/>
</dbReference>
<dbReference type="PATRIC" id="fig|413882.6.peg.776"/>
<dbReference type="Gene3D" id="3.40.30.10">
    <property type="entry name" value="Glutaredoxin"/>
    <property type="match status" value="1"/>
</dbReference>
<evidence type="ECO:0000256" key="1">
    <source>
        <dbReference type="ARBA" id="ARBA00012452"/>
    </source>
</evidence>
<protein>
    <recommendedName>
        <fullName evidence="1">glutathione transferase</fullName>
        <ecNumber evidence="1">2.5.1.18</ecNumber>
    </recommendedName>
</protein>
<dbReference type="GO" id="GO:0005737">
    <property type="term" value="C:cytoplasm"/>
    <property type="evidence" value="ECO:0007669"/>
    <property type="project" value="TreeGrafter"/>
</dbReference>
<evidence type="ECO:0000259" key="4">
    <source>
        <dbReference type="PROSITE" id="PS50404"/>
    </source>
</evidence>
<dbReference type="OrthoDB" id="3828095at2"/>
<keyword evidence="7" id="KW-1185">Reference proteome</keyword>
<evidence type="ECO:0000313" key="6">
    <source>
        <dbReference type="EMBL" id="AKJ27424.1"/>
    </source>
</evidence>
<sequence>MSHPKPDAANTDQRLILVSHALCPYVQRAAIALAEKGIPFERVTIDLERRPEWFQALSPLGKVPLLRVLRPGREEAVLFESAAICEYIEETGGGAALHPADPLERARHRAWMEFGSAVLRDVWHLETATSAGAHDAACHTMAAKFSTLEAALGEGPYFDGEAFRLVDAVFAPIFRYFDVFDALTDTGVFAERPKVQRWRRALAQRPSVQGAVAPDYAQRLHAFLVQHDAYLLRLSGEGRA</sequence>
<evidence type="ECO:0000256" key="3">
    <source>
        <dbReference type="ARBA" id="ARBA00047960"/>
    </source>
</evidence>
<dbReference type="SUPFAM" id="SSF52833">
    <property type="entry name" value="Thioredoxin-like"/>
    <property type="match status" value="1"/>
</dbReference>
<dbReference type="PANTHER" id="PTHR43968:SF6">
    <property type="entry name" value="GLUTATHIONE S-TRANSFERASE OMEGA"/>
    <property type="match status" value="1"/>
</dbReference>
<gene>
    <name evidence="6" type="ORF">AAW51_0733</name>
</gene>
<dbReference type="InterPro" id="IPR050983">
    <property type="entry name" value="GST_Omega/HSP26"/>
</dbReference>
<dbReference type="InterPro" id="IPR036249">
    <property type="entry name" value="Thioredoxin-like_sf"/>
</dbReference>
<keyword evidence="2 6" id="KW-0808">Transferase</keyword>
<dbReference type="Pfam" id="PF13409">
    <property type="entry name" value="GST_N_2"/>
    <property type="match status" value="1"/>
</dbReference>
<dbReference type="InterPro" id="IPR036282">
    <property type="entry name" value="Glutathione-S-Trfase_C_sf"/>
</dbReference>
<dbReference type="AlphaFoldDB" id="A0A0G3BDG0"/>
<dbReference type="RefSeq" id="WP_047193525.1">
    <property type="nucleotide sequence ID" value="NZ_CP011371.1"/>
</dbReference>
<evidence type="ECO:0000313" key="7">
    <source>
        <dbReference type="Proteomes" id="UP000035352"/>
    </source>
</evidence>
<dbReference type="PROSITE" id="PS50404">
    <property type="entry name" value="GST_NTER"/>
    <property type="match status" value="1"/>
</dbReference>
<dbReference type="InterPro" id="IPR010987">
    <property type="entry name" value="Glutathione-S-Trfase_C-like"/>
</dbReference>
<feature type="domain" description="GST C-terminal" evidence="5">
    <location>
        <begin position="101"/>
        <end position="231"/>
    </location>
</feature>
<evidence type="ECO:0000256" key="2">
    <source>
        <dbReference type="ARBA" id="ARBA00022679"/>
    </source>
</evidence>
<dbReference type="Gene3D" id="1.20.1050.10">
    <property type="match status" value="1"/>
</dbReference>
<dbReference type="PANTHER" id="PTHR43968">
    <property type="match status" value="1"/>
</dbReference>
<comment type="catalytic activity">
    <reaction evidence="3">
        <text>RX + glutathione = an S-substituted glutathione + a halide anion + H(+)</text>
        <dbReference type="Rhea" id="RHEA:16437"/>
        <dbReference type="ChEBI" id="CHEBI:15378"/>
        <dbReference type="ChEBI" id="CHEBI:16042"/>
        <dbReference type="ChEBI" id="CHEBI:17792"/>
        <dbReference type="ChEBI" id="CHEBI:57925"/>
        <dbReference type="ChEBI" id="CHEBI:90779"/>
        <dbReference type="EC" id="2.5.1.18"/>
    </reaction>
</comment>
<dbReference type="SUPFAM" id="SSF47616">
    <property type="entry name" value="GST C-terminal domain-like"/>
    <property type="match status" value="1"/>
</dbReference>
<dbReference type="SFLD" id="SFLDG00358">
    <property type="entry name" value="Main_(cytGST)"/>
    <property type="match status" value="1"/>
</dbReference>
<dbReference type="GO" id="GO:0004364">
    <property type="term" value="F:glutathione transferase activity"/>
    <property type="evidence" value="ECO:0007669"/>
    <property type="project" value="UniProtKB-EC"/>
</dbReference>
<dbReference type="SFLD" id="SFLDS00019">
    <property type="entry name" value="Glutathione_Transferase_(cytos"/>
    <property type="match status" value="1"/>
</dbReference>
<dbReference type="STRING" id="413882.AAW51_0733"/>
<reference evidence="6 7" key="1">
    <citation type="submission" date="2015-05" db="EMBL/GenBank/DDBJ databases">
        <authorList>
            <person name="Tang B."/>
            <person name="Yu Y."/>
        </authorList>
    </citation>
    <scope>NUCLEOTIDE SEQUENCE [LARGE SCALE GENOMIC DNA]</scope>
    <source>
        <strain evidence="6 7">DSM 7029</strain>
    </source>
</reference>
<name>A0A0G3BDG0_9BURK</name>
<dbReference type="KEGG" id="pbh:AAW51_0733"/>
<dbReference type="InterPro" id="IPR045073">
    <property type="entry name" value="Omega/Tau-like"/>
</dbReference>
<dbReference type="CDD" id="cd00570">
    <property type="entry name" value="GST_N_family"/>
    <property type="match status" value="1"/>
</dbReference>
<accession>A0A0G3BDG0</accession>
<evidence type="ECO:0000259" key="5">
    <source>
        <dbReference type="PROSITE" id="PS50405"/>
    </source>
</evidence>
<feature type="domain" description="GST N-terminal" evidence="4">
    <location>
        <begin position="13"/>
        <end position="96"/>
    </location>
</feature>
<dbReference type="PROSITE" id="PS50405">
    <property type="entry name" value="GST_CTER"/>
    <property type="match status" value="1"/>
</dbReference>
<organism evidence="6 7">
    <name type="scientific">Caldimonas brevitalea</name>
    <dbReference type="NCBI Taxonomy" id="413882"/>
    <lineage>
        <taxon>Bacteria</taxon>
        <taxon>Pseudomonadati</taxon>
        <taxon>Pseudomonadota</taxon>
        <taxon>Betaproteobacteria</taxon>
        <taxon>Burkholderiales</taxon>
        <taxon>Sphaerotilaceae</taxon>
        <taxon>Caldimonas</taxon>
    </lineage>
</organism>
<dbReference type="Proteomes" id="UP000035352">
    <property type="component" value="Chromosome"/>
</dbReference>
<dbReference type="EMBL" id="CP011371">
    <property type="protein sequence ID" value="AKJ27424.1"/>
    <property type="molecule type" value="Genomic_DNA"/>
</dbReference>